<proteinExistence type="predicted"/>
<feature type="region of interest" description="Disordered" evidence="1">
    <location>
        <begin position="1575"/>
        <end position="1617"/>
    </location>
</feature>
<keyword evidence="5" id="KW-1185">Reference proteome</keyword>
<feature type="compositionally biased region" description="Polar residues" evidence="1">
    <location>
        <begin position="1679"/>
        <end position="1693"/>
    </location>
</feature>
<dbReference type="InterPro" id="IPR029787">
    <property type="entry name" value="Nucleotide_cyclase"/>
</dbReference>
<feature type="compositionally biased region" description="Gly residues" evidence="1">
    <location>
        <begin position="2957"/>
        <end position="2977"/>
    </location>
</feature>
<feature type="compositionally biased region" description="Gly residues" evidence="1">
    <location>
        <begin position="1796"/>
        <end position="1823"/>
    </location>
</feature>
<evidence type="ECO:0000256" key="1">
    <source>
        <dbReference type="SAM" id="MobiDB-lite"/>
    </source>
</evidence>
<feature type="region of interest" description="Disordered" evidence="1">
    <location>
        <begin position="1102"/>
        <end position="1124"/>
    </location>
</feature>
<feature type="compositionally biased region" description="Pro residues" evidence="1">
    <location>
        <begin position="2779"/>
        <end position="2789"/>
    </location>
</feature>
<feature type="compositionally biased region" description="Pro residues" evidence="1">
    <location>
        <begin position="2718"/>
        <end position="2735"/>
    </location>
</feature>
<dbReference type="Pfam" id="PF01547">
    <property type="entry name" value="SBP_bac_1"/>
    <property type="match status" value="1"/>
</dbReference>
<feature type="region of interest" description="Disordered" evidence="1">
    <location>
        <begin position="2062"/>
        <end position="2161"/>
    </location>
</feature>
<feature type="compositionally biased region" description="Pro residues" evidence="1">
    <location>
        <begin position="2537"/>
        <end position="2548"/>
    </location>
</feature>
<dbReference type="SUPFAM" id="SSF53850">
    <property type="entry name" value="Periplasmic binding protein-like II"/>
    <property type="match status" value="1"/>
</dbReference>
<name>A0A835XQY6_9CHLO</name>
<feature type="region of interest" description="Disordered" evidence="1">
    <location>
        <begin position="851"/>
        <end position="899"/>
    </location>
</feature>
<dbReference type="SUPFAM" id="SSF55073">
    <property type="entry name" value="Nucleotide cyclase"/>
    <property type="match status" value="2"/>
</dbReference>
<feature type="compositionally biased region" description="Low complexity" evidence="1">
    <location>
        <begin position="942"/>
        <end position="969"/>
    </location>
</feature>
<feature type="region of interest" description="Disordered" evidence="1">
    <location>
        <begin position="579"/>
        <end position="616"/>
    </location>
</feature>
<feature type="region of interest" description="Disordered" evidence="1">
    <location>
        <begin position="2200"/>
        <end position="2219"/>
    </location>
</feature>
<keyword evidence="2" id="KW-0812">Transmembrane</keyword>
<feature type="region of interest" description="Disordered" evidence="1">
    <location>
        <begin position="2928"/>
        <end position="3088"/>
    </location>
</feature>
<dbReference type="InterPro" id="IPR050697">
    <property type="entry name" value="Adenylyl/Guanylyl_Cyclase_3/4"/>
</dbReference>
<feature type="region of interest" description="Disordered" evidence="1">
    <location>
        <begin position="2762"/>
        <end position="2802"/>
    </location>
</feature>
<evidence type="ECO:0000256" key="3">
    <source>
        <dbReference type="SAM" id="SignalP"/>
    </source>
</evidence>
<feature type="compositionally biased region" description="Low complexity" evidence="1">
    <location>
        <begin position="2421"/>
        <end position="2430"/>
    </location>
</feature>
<dbReference type="EMBL" id="JAEHOE010000109">
    <property type="protein sequence ID" value="KAG2486636.1"/>
    <property type="molecule type" value="Genomic_DNA"/>
</dbReference>
<feature type="compositionally biased region" description="Low complexity" evidence="1">
    <location>
        <begin position="594"/>
        <end position="606"/>
    </location>
</feature>
<gene>
    <name evidence="4" type="ORF">HYH03_014692</name>
</gene>
<feature type="region of interest" description="Disordered" evidence="1">
    <location>
        <begin position="1029"/>
        <end position="1051"/>
    </location>
</feature>
<keyword evidence="3" id="KW-0732">Signal</keyword>
<feature type="region of interest" description="Disordered" evidence="1">
    <location>
        <begin position="3278"/>
        <end position="3299"/>
    </location>
</feature>
<feature type="region of interest" description="Disordered" evidence="1">
    <location>
        <begin position="911"/>
        <end position="975"/>
    </location>
</feature>
<feature type="compositionally biased region" description="Low complexity" evidence="1">
    <location>
        <begin position="2652"/>
        <end position="2678"/>
    </location>
</feature>
<dbReference type="PANTHER" id="PTHR43081:SF1">
    <property type="entry name" value="ADENYLATE CYCLASE, TERMINAL-DIFFERENTIATION SPECIFIC"/>
    <property type="match status" value="1"/>
</dbReference>
<evidence type="ECO:0000313" key="4">
    <source>
        <dbReference type="EMBL" id="KAG2486636.1"/>
    </source>
</evidence>
<feature type="compositionally biased region" description="Low complexity" evidence="1">
    <location>
        <begin position="2137"/>
        <end position="2151"/>
    </location>
</feature>
<dbReference type="InterPro" id="IPR006059">
    <property type="entry name" value="SBP"/>
</dbReference>
<feature type="compositionally biased region" description="Pro residues" evidence="1">
    <location>
        <begin position="3000"/>
        <end position="3014"/>
    </location>
</feature>
<feature type="compositionally biased region" description="Pro residues" evidence="1">
    <location>
        <begin position="2593"/>
        <end position="2611"/>
    </location>
</feature>
<evidence type="ECO:0000313" key="5">
    <source>
        <dbReference type="Proteomes" id="UP000612055"/>
    </source>
</evidence>
<feature type="region of interest" description="Disordered" evidence="1">
    <location>
        <begin position="1269"/>
        <end position="1289"/>
    </location>
</feature>
<comment type="caution">
    <text evidence="4">The sequence shown here is derived from an EMBL/GenBank/DDBJ whole genome shotgun (WGS) entry which is preliminary data.</text>
</comment>
<organism evidence="4 5">
    <name type="scientific">Edaphochlamys debaryana</name>
    <dbReference type="NCBI Taxonomy" id="47281"/>
    <lineage>
        <taxon>Eukaryota</taxon>
        <taxon>Viridiplantae</taxon>
        <taxon>Chlorophyta</taxon>
        <taxon>core chlorophytes</taxon>
        <taxon>Chlorophyceae</taxon>
        <taxon>CS clade</taxon>
        <taxon>Chlamydomonadales</taxon>
        <taxon>Chlamydomonadales incertae sedis</taxon>
        <taxon>Edaphochlamys</taxon>
    </lineage>
</organism>
<feature type="region of interest" description="Disordered" evidence="1">
    <location>
        <begin position="1677"/>
        <end position="1696"/>
    </location>
</feature>
<feature type="compositionally biased region" description="Low complexity" evidence="1">
    <location>
        <begin position="2563"/>
        <end position="2592"/>
    </location>
</feature>
<accession>A0A835XQY6</accession>
<feature type="region of interest" description="Disordered" evidence="1">
    <location>
        <begin position="989"/>
        <end position="1013"/>
    </location>
</feature>
<dbReference type="Gene3D" id="3.30.70.1230">
    <property type="entry name" value="Nucleotide cyclase"/>
    <property type="match status" value="2"/>
</dbReference>
<feature type="compositionally biased region" description="Low complexity" evidence="1">
    <location>
        <begin position="2878"/>
        <end position="2891"/>
    </location>
</feature>
<feature type="signal peptide" evidence="3">
    <location>
        <begin position="1"/>
        <end position="16"/>
    </location>
</feature>
<feature type="chain" id="PRO_5032389863" description="Guanylate cyclase domain-containing protein" evidence="3">
    <location>
        <begin position="17"/>
        <end position="3357"/>
    </location>
</feature>
<feature type="compositionally biased region" description="Polar residues" evidence="1">
    <location>
        <begin position="3064"/>
        <end position="3088"/>
    </location>
</feature>
<dbReference type="Proteomes" id="UP000612055">
    <property type="component" value="Unassembled WGS sequence"/>
</dbReference>
<feature type="compositionally biased region" description="Gly residues" evidence="1">
    <location>
        <begin position="1105"/>
        <end position="1114"/>
    </location>
</feature>
<feature type="compositionally biased region" description="Low complexity" evidence="1">
    <location>
        <begin position="1710"/>
        <end position="1722"/>
    </location>
</feature>
<feature type="region of interest" description="Disordered" evidence="1">
    <location>
        <begin position="2871"/>
        <end position="2905"/>
    </location>
</feature>
<sequence length="3357" mass="333566">MFSCASGLLAGRLVNCLVDATLSGNAPGELTKPLPLRVVAPRTPTVLRFARTSTAAAAAAGLPALEWTLVDQEATQAAVFGNATETGSYHAFLVPSHWVGEAAASGGLQDLSVLVARDQTLNWSTYLPLYKELGAVHADQVVGVPTHGSVAVLYYRRDVFSSAGLPPPRTWAEAVAAAARFNGTDLDGDGSRDDDWGICLWQPVGCPTFAAPLSAILASLVQTRGRHSRLYFDISNSTDTMRSVIDTVAWDAALTLLRALSEFAPPPARGMQAGEAECWYQPRFTAGRCAMAVSIAGQFKRDSSSIASAGASAGGDGTTGGSGMRSVRGRVGVAMLPGSVEVLDWKTNRMVSCDTNRCPTSIAHDSEVLPYGGPYVAVQRPAATASAVQRTLVMLGPQARALLSEGAGTGFQRVNHAPFAGACGYTLLLNGSKSEAERLAMFLAGSQAVNPTRSWELAASPETFHGPTRAQHVDLGVLTAATWMSYGGYDEADLNEFLNATRASLSSPNVAIDLQSAGALNWTRVLLTAAAQVADPAVPLPQVAVATRELFDTLFPPAVLAMLRPSYIASITNFTGGRQWSPLPPPPPPGMGVGTSPTTPVTDGGVAPRTSGGSDDNTYTAKSVALGAALGGGLLALLLVGYVLWRKGRRAGRRGTPSGIQAPGVGMGTSLVVTDIQDSTRLWETLPAAVMDASVQLHHVCIRRCATSCGGYESATEGDSFILAFHSAQAAMLFCLAAQEELPGMDWPEALLQIDICRPVWVTDTAVAASGIYVPGLPGPAWAHPAAPSEAGVGTVDAGGTADGAASVAADTASVVDFRTSAPATLEAGVLAAVAAAVGTGPGAAAVATDRSSHGALSVGGGLSGGMQAERGGSQGPSSHCATPSGPVSDPQAPGLPRHLQTLAGPKAALGVSSAERLSAPPSLPTPVPAAEAAARSKNEADASQAAASEAANHASRARAALGRAEGASNSNRSLPAGYARLSIDLTTRDAAGDGTDPELSTGPQGNNPEAGYVSALDTTADVDVAAEDSHATGRRHAGTGPNSSGPAPVCGVDVPRTASAVFVCRNRSFVGDMLRRTHSCAQQPWLMDAAAAGAVTAAAAASAGGSGGAGGGSSHAAGPPSGLRAGPLRLLAARLRGSTGAPAGSGAGSGAGAVTVVRPSSPSLAARLAGWLPARVLSGTGRSGASSGNVTPRGIASRFAANPFRSSGLAATAVAAAAAAAAAAGSGATTAEVPEQGHTPGAKAAPGLALVPPPPVLLGNLQSYLASPQGDATPQPFPPRQASHARAGNHQPQALLLLRGLRVRMGIHSGVHLEADVAYSSRMTRYIYSGVPMATAKAVAGAAAGGMVVCSSDTHDLLTLEAEPGQPHVVLRAGRGGSGVAGTAGQQVTTGKCVFWYGGVYGLDEHLAPLEIYAAAAPTQVPRWAVLPPPAAGDKADMIAPGVLAAPVGPLAVATITVTGAGSIAAWNEDVWLESASLLWREAARMAAELGGFVATTRSVATSLPLAPGVRPSGIQSGRSVSSKKPREHVLALAVFPTSAAAVQWSSGLLVYGLLAPWPAALLLHDSGEEVWLQEEPAGGPGADGVAAGGSEQDPSHHAPRTHAHDAVSGGVYDNGGGGGADRWSGGATAASAAAVTATAAVAAAIVRANSPELQGPPHPLRSSTLPAIVLGIRSGAVSPTTSPAGPRSSLSGRRWPSILRLRSHSQKASTAGGTSQAGSNTTGGGSQTSARPPSLCGASASEAGWLAAAAPALAPSLPYRTSANGIRRRSLRRILSARGLSLFPSSPRLRPHTGGSGRPDAGGGGGGGTSGSAVGSGGGGCSEHDDIMTTTPRKDAILPSALVFHQGHGHGHGRNQGMGYFHSRRNSHFGGGGVPGAMSLVGLANLGVAGGIEEGGSFVGNTGAMGGGGIASWCSVDRRSYSSRFPRQLHGDQSPMTSPALLALGGMGPGSGLGPLGSGSGSAAPLRRDSHTLLSQTSNNALKGDSGNPSVVHLAHLTMARTGSYRTAGRTGGIMDPGSLASPFVRVSGNGGGPGGPFGGLLGSYTQGGALTLPQAAMESQNSGLGHHSSFGIRRAGLGGPHSNAGPGSMGGGGGDDSYHSGGGRGLHRGQSLGRGPGFRRGLLSDTGSGPVLVPSLPAAGTGGASPATYDPESHVLSGSVHMGMGSAGGHHMNMHLPSSPHMAHAHESRLLDYHTGASLPPGTPGGGGGGGGGAPGGGFVGESGLAGLFTMVSPSVVPEALADELLAADGRMAAIARWKADLIEEQAAAAASSCSSSRVSANGAGNGYGYGNVPGGWKPNGVYESLPAAPSAEALQAAARRRLGGSYSARGSCDGTANTVGGAGEAVYGVSLQYGRSKLGTSGMSANAALNGLAEALSGVGPRSARMSYEHEAVTGGGGGGGEVSYNRHSRVSGGGNSSRHSSGDGSAPPPGPTPAGLATVPPAYDSTGSGTAAQQSSFVGNVAAFARRAVPGPPPASYRPGHPYLPNVGSAAASVRGPAAHVGPSGQWAVSRGAVQSVQQHGRPPQGDAQLPGPAPSGLNPPPGLQLALSHILAGSTETSGAPSPAVASPAAPSPAAASPGNNNTPPRGTKPPLPPPFPPPLPPASLPPSRSINLGHDGALGLPPLPPPSPPLPLPPSRSFILGHGGAPSPSLPSASFAPSRSFSLDQEGTSSLPPLPPPSRSLTLDHDGAPSLPPLPPPSRSLTLDHDGCSPSLPPLPPQSPALLPPPPHATGIEAAALAVASAAATSATTAAATAKAVRDSPASPRSFTAATAPPPLPYPPPLLRLGSADRRSPGRLAAASEAAAIAAGVSPRRMPSRALSMGRPLPAPVGPPAVPHRLSASGTPGHAPCLVPSASAAPMVEDFRRSGTAGGSLPAAPSASAPLPYAQPGSQQPNAQPQPHLMLRPVSVAPRGVADAASLAGSTSAPAASFPFFGDGGRSTTARERRSNCGAGGGAADGGAAVGVWLGEGGGRLDEAEGEGEDPDLESGEVDPRPPPPPSQTMPPSPGPAQEGHPGAHGGREGPAGPDPGPPVNPPPNQPPLQASSLPVPSAVRHSINRQPSNPLHQSPSHPGPHNQQPTSLNTAFANLPFLPYQLPGAAQPPQPYGSQPAALEITRASPQPFHTRISPSGNSVALAAAVVAAAAAASGGPGGGRGDAAGGMARMAGRLALPLELVPVLVCRGLRLRAGVAEGSTALEIDAVSGGARYTSHAVQQSLELAAAAPLGQVLVSAASAASAAATAAAAGASAAAASAAAGLTGVQFDGTGNGTGNGSALNGAQGQQARAQAHQQQAISRTGGLGAALGLSPAVASRVQVQALPRAPRRGGGLSKGGIGNMSFGRHMVRRVSREG</sequence>
<keyword evidence="2" id="KW-0472">Membrane</keyword>
<evidence type="ECO:0000256" key="2">
    <source>
        <dbReference type="SAM" id="Phobius"/>
    </source>
</evidence>
<feature type="compositionally biased region" description="Gly residues" evidence="1">
    <location>
        <begin position="2090"/>
        <end position="2107"/>
    </location>
</feature>
<feature type="region of interest" description="Disordered" evidence="1">
    <location>
        <begin position="2517"/>
        <end position="2736"/>
    </location>
</feature>
<feature type="region of interest" description="Disordered" evidence="1">
    <location>
        <begin position="1784"/>
        <end position="1830"/>
    </location>
</feature>
<evidence type="ECO:0008006" key="6">
    <source>
        <dbReference type="Google" id="ProtNLM"/>
    </source>
</evidence>
<feature type="region of interest" description="Disordered" evidence="1">
    <location>
        <begin position="1705"/>
        <end position="1739"/>
    </location>
</feature>
<feature type="compositionally biased region" description="Pro residues" evidence="1">
    <location>
        <begin position="3032"/>
        <end position="3046"/>
    </location>
</feature>
<dbReference type="Gene3D" id="3.40.190.10">
    <property type="entry name" value="Periplasmic binding protein-like II"/>
    <property type="match status" value="2"/>
</dbReference>
<dbReference type="OrthoDB" id="2021138at2759"/>
<feature type="region of interest" description="Disordered" evidence="1">
    <location>
        <begin position="2395"/>
        <end position="2457"/>
    </location>
</feature>
<keyword evidence="2" id="KW-1133">Transmembrane helix</keyword>
<feature type="compositionally biased region" description="Low complexity" evidence="1">
    <location>
        <begin position="1115"/>
        <end position="1124"/>
    </location>
</feature>
<protein>
    <recommendedName>
        <fullName evidence="6">Guanylate cyclase domain-containing protein</fullName>
    </recommendedName>
</protein>
<feature type="compositionally biased region" description="Pro residues" evidence="1">
    <location>
        <begin position="2628"/>
        <end position="2641"/>
    </location>
</feature>
<feature type="transmembrane region" description="Helical" evidence="2">
    <location>
        <begin position="624"/>
        <end position="645"/>
    </location>
</feature>
<dbReference type="PANTHER" id="PTHR43081">
    <property type="entry name" value="ADENYLATE CYCLASE, TERMINAL-DIFFERENTIATION SPECIFIC-RELATED"/>
    <property type="match status" value="1"/>
</dbReference>
<feature type="compositionally biased region" description="Gly residues" evidence="1">
    <location>
        <begin position="2207"/>
        <end position="2219"/>
    </location>
</feature>
<reference evidence="4" key="1">
    <citation type="journal article" date="2020" name="bioRxiv">
        <title>Comparative genomics of Chlamydomonas.</title>
        <authorList>
            <person name="Craig R.J."/>
            <person name="Hasan A.R."/>
            <person name="Ness R.W."/>
            <person name="Keightley P.D."/>
        </authorList>
    </citation>
    <scope>NUCLEOTIDE SEQUENCE</scope>
    <source>
        <strain evidence="4">CCAP 11/70</strain>
    </source>
</reference>
<feature type="compositionally biased region" description="Polar residues" evidence="1">
    <location>
        <begin position="2895"/>
        <end position="2904"/>
    </location>
</feature>
<feature type="compositionally biased region" description="Acidic residues" evidence="1">
    <location>
        <begin position="2983"/>
        <end position="2996"/>
    </location>
</feature>
<feature type="compositionally biased region" description="Low complexity" evidence="1">
    <location>
        <begin position="2438"/>
        <end position="2447"/>
    </location>
</feature>
<feature type="compositionally biased region" description="Low complexity" evidence="1">
    <location>
        <begin position="3285"/>
        <end position="3299"/>
    </location>
</feature>